<name>A0AAV2DKG8_9ROSI</name>
<feature type="region of interest" description="Disordered" evidence="1">
    <location>
        <begin position="1"/>
        <end position="25"/>
    </location>
</feature>
<gene>
    <name evidence="2" type="ORF">LTRI10_LOCUS16230</name>
</gene>
<evidence type="ECO:0000256" key="1">
    <source>
        <dbReference type="SAM" id="MobiDB-lite"/>
    </source>
</evidence>
<organism evidence="2 3">
    <name type="scientific">Linum trigynum</name>
    <dbReference type="NCBI Taxonomy" id="586398"/>
    <lineage>
        <taxon>Eukaryota</taxon>
        <taxon>Viridiplantae</taxon>
        <taxon>Streptophyta</taxon>
        <taxon>Embryophyta</taxon>
        <taxon>Tracheophyta</taxon>
        <taxon>Spermatophyta</taxon>
        <taxon>Magnoliopsida</taxon>
        <taxon>eudicotyledons</taxon>
        <taxon>Gunneridae</taxon>
        <taxon>Pentapetalae</taxon>
        <taxon>rosids</taxon>
        <taxon>fabids</taxon>
        <taxon>Malpighiales</taxon>
        <taxon>Linaceae</taxon>
        <taxon>Linum</taxon>
    </lineage>
</organism>
<evidence type="ECO:0000313" key="2">
    <source>
        <dbReference type="EMBL" id="CAL1374358.1"/>
    </source>
</evidence>
<evidence type="ECO:0000313" key="3">
    <source>
        <dbReference type="Proteomes" id="UP001497516"/>
    </source>
</evidence>
<protein>
    <submittedName>
        <fullName evidence="2">Uncharacterized protein</fullName>
    </submittedName>
</protein>
<reference evidence="2 3" key="1">
    <citation type="submission" date="2024-04" db="EMBL/GenBank/DDBJ databases">
        <authorList>
            <person name="Fracassetti M."/>
        </authorList>
    </citation>
    <scope>NUCLEOTIDE SEQUENCE [LARGE SCALE GENOMIC DNA]</scope>
</reference>
<dbReference type="AlphaFoldDB" id="A0AAV2DKG8"/>
<dbReference type="Proteomes" id="UP001497516">
    <property type="component" value="Chromosome 3"/>
</dbReference>
<proteinExistence type="predicted"/>
<feature type="compositionally biased region" description="Basic and acidic residues" evidence="1">
    <location>
        <begin position="1"/>
        <end position="18"/>
    </location>
</feature>
<feature type="region of interest" description="Disordered" evidence="1">
    <location>
        <begin position="46"/>
        <end position="75"/>
    </location>
</feature>
<dbReference type="EMBL" id="OZ034816">
    <property type="protein sequence ID" value="CAL1374358.1"/>
    <property type="molecule type" value="Genomic_DNA"/>
</dbReference>
<keyword evidence="3" id="KW-1185">Reference proteome</keyword>
<accession>A0AAV2DKG8</accession>
<sequence>MEMEKEVKKSAKKDERRSLIQLPPKRGQIKARIFEDFVEALKKNLVGGEGDGSTGCITQSNYAADTKSKKSNSSK</sequence>